<dbReference type="Gene3D" id="1.10.10.10">
    <property type="entry name" value="Winged helix-like DNA-binding domain superfamily/Winged helix DNA-binding domain"/>
    <property type="match status" value="1"/>
</dbReference>
<dbReference type="PROSITE" id="PS51063">
    <property type="entry name" value="HTH_CRP_2"/>
    <property type="match status" value="1"/>
</dbReference>
<dbReference type="AlphaFoldDB" id="A0A1I1KKD3"/>
<feature type="domain" description="HTH crp-type" evidence="4">
    <location>
        <begin position="148"/>
        <end position="222"/>
    </location>
</feature>
<dbReference type="GO" id="GO:0003677">
    <property type="term" value="F:DNA binding"/>
    <property type="evidence" value="ECO:0007669"/>
    <property type="project" value="UniProtKB-KW"/>
</dbReference>
<keyword evidence="3" id="KW-0804">Transcription</keyword>
<keyword evidence="5" id="KW-0808">Transferase</keyword>
<organism evidence="5 6">
    <name type="scientific">Kushneria avicenniae</name>
    <dbReference type="NCBI Taxonomy" id="402385"/>
    <lineage>
        <taxon>Bacteria</taxon>
        <taxon>Pseudomonadati</taxon>
        <taxon>Pseudomonadota</taxon>
        <taxon>Gammaproteobacteria</taxon>
        <taxon>Oceanospirillales</taxon>
        <taxon>Halomonadaceae</taxon>
        <taxon>Kushneria</taxon>
    </lineage>
</organism>
<dbReference type="InterPro" id="IPR012318">
    <property type="entry name" value="HTH_CRP"/>
</dbReference>
<evidence type="ECO:0000256" key="3">
    <source>
        <dbReference type="ARBA" id="ARBA00023163"/>
    </source>
</evidence>
<dbReference type="InterPro" id="IPR000595">
    <property type="entry name" value="cNMP-bd_dom"/>
</dbReference>
<dbReference type="SUPFAM" id="SSF51206">
    <property type="entry name" value="cAMP-binding domain-like"/>
    <property type="match status" value="1"/>
</dbReference>
<dbReference type="Pfam" id="PF13545">
    <property type="entry name" value="HTH_Crp_2"/>
    <property type="match status" value="1"/>
</dbReference>
<keyword evidence="6" id="KW-1185">Reference proteome</keyword>
<dbReference type="GO" id="GO:0016301">
    <property type="term" value="F:kinase activity"/>
    <property type="evidence" value="ECO:0007669"/>
    <property type="project" value="UniProtKB-KW"/>
</dbReference>
<evidence type="ECO:0000313" key="5">
    <source>
        <dbReference type="EMBL" id="SFC59128.1"/>
    </source>
</evidence>
<dbReference type="OrthoDB" id="9126850at2"/>
<dbReference type="InterPro" id="IPR036388">
    <property type="entry name" value="WH-like_DNA-bd_sf"/>
</dbReference>
<sequence length="257" mass="29056">MLDRDSCLVRNFKHYCALDETEAELLAALEKTPQTMSNAQMLWEENHPADTLCVLSEGWAYSYRSMDDGTRQILNIFLPGDIIGLSDFSPRRHLTSVAMLTEGVVCRFPLNNLTNIFATSSRLTTVLFSLAGQQQAIMAERLVNMGRRNAREKVAHFICEMHLRLSKTCPNTSHQFHLPLSQQVLADVLGLSAVHVSRTFSELREEGLLYRERNRIDIPDLKAFHEVAGFSDIYLSDSVDELLERSDRDSHSGGGLR</sequence>
<keyword evidence="2" id="KW-0238">DNA-binding</keyword>
<dbReference type="Pfam" id="PF00027">
    <property type="entry name" value="cNMP_binding"/>
    <property type="match status" value="1"/>
</dbReference>
<evidence type="ECO:0000256" key="2">
    <source>
        <dbReference type="ARBA" id="ARBA00023125"/>
    </source>
</evidence>
<dbReference type="InterPro" id="IPR050397">
    <property type="entry name" value="Env_Response_Regulators"/>
</dbReference>
<evidence type="ECO:0000256" key="1">
    <source>
        <dbReference type="ARBA" id="ARBA00023015"/>
    </source>
</evidence>
<keyword evidence="1" id="KW-0805">Transcription regulation</keyword>
<dbReference type="InterPro" id="IPR014710">
    <property type="entry name" value="RmlC-like_jellyroll"/>
</dbReference>
<evidence type="ECO:0000313" key="6">
    <source>
        <dbReference type="Proteomes" id="UP000199046"/>
    </source>
</evidence>
<dbReference type="EMBL" id="FOLY01000004">
    <property type="protein sequence ID" value="SFC59128.1"/>
    <property type="molecule type" value="Genomic_DNA"/>
</dbReference>
<dbReference type="SMART" id="SM00419">
    <property type="entry name" value="HTH_CRP"/>
    <property type="match status" value="1"/>
</dbReference>
<dbReference type="STRING" id="402385.SAMN05421848_1914"/>
<dbReference type="PRINTS" id="PR00034">
    <property type="entry name" value="HTHCRP"/>
</dbReference>
<protein>
    <submittedName>
        <fullName evidence="5">cAMP-binding domain of CRP or a regulatory subunit of cAMP-dependent protein kinases</fullName>
    </submittedName>
</protein>
<dbReference type="SUPFAM" id="SSF46785">
    <property type="entry name" value="Winged helix' DNA-binding domain"/>
    <property type="match status" value="1"/>
</dbReference>
<proteinExistence type="predicted"/>
<dbReference type="PANTHER" id="PTHR24567:SF68">
    <property type="entry name" value="DNA-BINDING TRANSCRIPTIONAL DUAL REGULATOR CRP"/>
    <property type="match status" value="1"/>
</dbReference>
<dbReference type="CDD" id="cd00038">
    <property type="entry name" value="CAP_ED"/>
    <property type="match status" value="1"/>
</dbReference>
<dbReference type="InterPro" id="IPR018490">
    <property type="entry name" value="cNMP-bd_dom_sf"/>
</dbReference>
<dbReference type="GO" id="GO:0005829">
    <property type="term" value="C:cytosol"/>
    <property type="evidence" value="ECO:0007669"/>
    <property type="project" value="TreeGrafter"/>
</dbReference>
<accession>A0A1I1KKD3</accession>
<name>A0A1I1KKD3_9GAMM</name>
<dbReference type="PANTHER" id="PTHR24567">
    <property type="entry name" value="CRP FAMILY TRANSCRIPTIONAL REGULATORY PROTEIN"/>
    <property type="match status" value="1"/>
</dbReference>
<dbReference type="Proteomes" id="UP000199046">
    <property type="component" value="Unassembled WGS sequence"/>
</dbReference>
<keyword evidence="5" id="KW-0418">Kinase</keyword>
<dbReference type="GO" id="GO:0003700">
    <property type="term" value="F:DNA-binding transcription factor activity"/>
    <property type="evidence" value="ECO:0007669"/>
    <property type="project" value="TreeGrafter"/>
</dbReference>
<dbReference type="RefSeq" id="WP_090133383.1">
    <property type="nucleotide sequence ID" value="NZ_FOLY01000004.1"/>
</dbReference>
<dbReference type="InterPro" id="IPR036390">
    <property type="entry name" value="WH_DNA-bd_sf"/>
</dbReference>
<gene>
    <name evidence="5" type="ORF">SAMN05421848_1914</name>
</gene>
<evidence type="ECO:0000259" key="4">
    <source>
        <dbReference type="PROSITE" id="PS51063"/>
    </source>
</evidence>
<dbReference type="Gene3D" id="2.60.120.10">
    <property type="entry name" value="Jelly Rolls"/>
    <property type="match status" value="1"/>
</dbReference>
<reference evidence="6" key="1">
    <citation type="submission" date="2016-10" db="EMBL/GenBank/DDBJ databases">
        <authorList>
            <person name="Varghese N."/>
            <person name="Submissions S."/>
        </authorList>
    </citation>
    <scope>NUCLEOTIDE SEQUENCE [LARGE SCALE GENOMIC DNA]</scope>
    <source>
        <strain evidence="6">DSM 23439</strain>
    </source>
</reference>